<dbReference type="InterPro" id="IPR014777">
    <property type="entry name" value="4pyrrole_Mease_sub1"/>
</dbReference>
<evidence type="ECO:0000313" key="2">
    <source>
        <dbReference type="EMBL" id="KXS11159.1"/>
    </source>
</evidence>
<feature type="compositionally biased region" description="Low complexity" evidence="1">
    <location>
        <begin position="48"/>
        <end position="57"/>
    </location>
</feature>
<feature type="compositionally biased region" description="Polar residues" evidence="1">
    <location>
        <begin position="15"/>
        <end position="34"/>
    </location>
</feature>
<organism evidence="2 3">
    <name type="scientific">Gonapodya prolifera (strain JEL478)</name>
    <name type="common">Monoblepharis prolifera</name>
    <dbReference type="NCBI Taxonomy" id="1344416"/>
    <lineage>
        <taxon>Eukaryota</taxon>
        <taxon>Fungi</taxon>
        <taxon>Fungi incertae sedis</taxon>
        <taxon>Chytridiomycota</taxon>
        <taxon>Chytridiomycota incertae sedis</taxon>
        <taxon>Monoblepharidomycetes</taxon>
        <taxon>Monoblepharidales</taxon>
        <taxon>Gonapodyaceae</taxon>
        <taxon>Gonapodya</taxon>
    </lineage>
</organism>
<dbReference type="GO" id="GO:0008168">
    <property type="term" value="F:methyltransferase activity"/>
    <property type="evidence" value="ECO:0007669"/>
    <property type="project" value="InterPro"/>
</dbReference>
<name>A0A139A3B4_GONPJ</name>
<dbReference type="STRING" id="1344416.A0A139A3B4"/>
<feature type="region of interest" description="Disordered" evidence="1">
    <location>
        <begin position="166"/>
        <end position="187"/>
    </location>
</feature>
<accession>A0A139A3B4</accession>
<dbReference type="Proteomes" id="UP000070544">
    <property type="component" value="Unassembled WGS sequence"/>
</dbReference>
<sequence>MGKDTKALEPPAASSKPQTAPAQPQESIESTPSLSPIPLETATAPEPSSTSNSITSSHFATLLPPPSFSFFHPSPSTTSITGTILLLGGGPGHPSHLTLSCLLSHLLADHVVSDRLVGPSLLAWVPGLREKTTFVAEKSGSGGASDAAQMGANESCLAKLVSIKQAHGDSRPPLVARLKNGGPLPLR</sequence>
<protein>
    <recommendedName>
        <fullName evidence="4">Tetrapyrrole methylase domain-containing protein</fullName>
    </recommendedName>
</protein>
<dbReference type="Gene3D" id="3.40.1010.10">
    <property type="entry name" value="Cobalt-precorrin-4 Transmethylase, Domain 1"/>
    <property type="match status" value="1"/>
</dbReference>
<evidence type="ECO:0000313" key="3">
    <source>
        <dbReference type="Proteomes" id="UP000070544"/>
    </source>
</evidence>
<evidence type="ECO:0008006" key="4">
    <source>
        <dbReference type="Google" id="ProtNLM"/>
    </source>
</evidence>
<keyword evidence="3" id="KW-1185">Reference proteome</keyword>
<dbReference type="AlphaFoldDB" id="A0A139A3B4"/>
<reference evidence="2 3" key="1">
    <citation type="journal article" date="2015" name="Genome Biol. Evol.">
        <title>Phylogenomic analyses indicate that early fungi evolved digesting cell walls of algal ancestors of land plants.</title>
        <authorList>
            <person name="Chang Y."/>
            <person name="Wang S."/>
            <person name="Sekimoto S."/>
            <person name="Aerts A.L."/>
            <person name="Choi C."/>
            <person name="Clum A."/>
            <person name="LaButti K.M."/>
            <person name="Lindquist E.A."/>
            <person name="Yee Ngan C."/>
            <person name="Ohm R.A."/>
            <person name="Salamov A.A."/>
            <person name="Grigoriev I.V."/>
            <person name="Spatafora J.W."/>
            <person name="Berbee M.L."/>
        </authorList>
    </citation>
    <scope>NUCLEOTIDE SEQUENCE [LARGE SCALE GENOMIC DNA]</scope>
    <source>
        <strain evidence="2 3">JEL478</strain>
    </source>
</reference>
<gene>
    <name evidence="2" type="ORF">M427DRAFT_126855</name>
</gene>
<evidence type="ECO:0000256" key="1">
    <source>
        <dbReference type="SAM" id="MobiDB-lite"/>
    </source>
</evidence>
<feature type="region of interest" description="Disordered" evidence="1">
    <location>
        <begin position="1"/>
        <end position="57"/>
    </location>
</feature>
<dbReference type="EMBL" id="KQ965806">
    <property type="protein sequence ID" value="KXS11159.1"/>
    <property type="molecule type" value="Genomic_DNA"/>
</dbReference>
<feature type="non-terminal residue" evidence="2">
    <location>
        <position position="187"/>
    </location>
</feature>
<proteinExistence type="predicted"/>